<evidence type="ECO:0000313" key="1">
    <source>
        <dbReference type="EMBL" id="MPN15884.1"/>
    </source>
</evidence>
<accession>A0A645FV33</accession>
<gene>
    <name evidence="1" type="ORF">SDC9_163220</name>
</gene>
<protein>
    <submittedName>
        <fullName evidence="1">Uncharacterized protein</fullName>
    </submittedName>
</protein>
<sequence length="39" mass="4400">MMLKNDVGHTGASDPLRLPLCLGQQRSKTYSKKQCPQRI</sequence>
<reference evidence="1" key="1">
    <citation type="submission" date="2019-08" db="EMBL/GenBank/DDBJ databases">
        <authorList>
            <person name="Kucharzyk K."/>
            <person name="Murdoch R.W."/>
            <person name="Higgins S."/>
            <person name="Loffler F."/>
        </authorList>
    </citation>
    <scope>NUCLEOTIDE SEQUENCE</scope>
</reference>
<proteinExistence type="predicted"/>
<comment type="caution">
    <text evidence="1">The sequence shown here is derived from an EMBL/GenBank/DDBJ whole genome shotgun (WGS) entry which is preliminary data.</text>
</comment>
<dbReference type="EMBL" id="VSSQ01062756">
    <property type="protein sequence ID" value="MPN15884.1"/>
    <property type="molecule type" value="Genomic_DNA"/>
</dbReference>
<organism evidence="1">
    <name type="scientific">bioreactor metagenome</name>
    <dbReference type="NCBI Taxonomy" id="1076179"/>
    <lineage>
        <taxon>unclassified sequences</taxon>
        <taxon>metagenomes</taxon>
        <taxon>ecological metagenomes</taxon>
    </lineage>
</organism>
<dbReference type="AlphaFoldDB" id="A0A645FV33"/>
<name>A0A645FV33_9ZZZZ</name>